<keyword evidence="2" id="KW-1185">Reference proteome</keyword>
<feature type="transmembrane region" description="Helical" evidence="1">
    <location>
        <begin position="36"/>
        <end position="55"/>
    </location>
</feature>
<dbReference type="Proteomes" id="UP000694920">
    <property type="component" value="Unplaced"/>
</dbReference>
<protein>
    <submittedName>
        <fullName evidence="3">Uncharacterized protein LOC107269278 isoform X2</fullName>
    </submittedName>
</protein>
<keyword evidence="1" id="KW-1133">Transmembrane helix</keyword>
<organism evidence="2 3">
    <name type="scientific">Cephus cinctus</name>
    <name type="common">Wheat stem sawfly</name>
    <dbReference type="NCBI Taxonomy" id="211228"/>
    <lineage>
        <taxon>Eukaryota</taxon>
        <taxon>Metazoa</taxon>
        <taxon>Ecdysozoa</taxon>
        <taxon>Arthropoda</taxon>
        <taxon>Hexapoda</taxon>
        <taxon>Insecta</taxon>
        <taxon>Pterygota</taxon>
        <taxon>Neoptera</taxon>
        <taxon>Endopterygota</taxon>
        <taxon>Hymenoptera</taxon>
        <taxon>Cephoidea</taxon>
        <taxon>Cephidae</taxon>
        <taxon>Cephus</taxon>
    </lineage>
</organism>
<dbReference type="GeneID" id="107269278"/>
<name>A0AAJ7W2M9_CEPCN</name>
<dbReference type="AlphaFoldDB" id="A0AAJ7W2M9"/>
<proteinExistence type="predicted"/>
<sequence length="125" mass="13826">MPKDSTSSSQDTLRPLAVSVISTTSTKEERRKTGRFVAASSALTLTLFALYHGLLRGASTIARIFIPAIIMLVYVLWVLYSARRDRLKALRRASAMQLLNVVSTQPMEDNVTNPADIKNESKDVT</sequence>
<gene>
    <name evidence="3" type="primary">LOC107269278</name>
</gene>
<reference evidence="3" key="1">
    <citation type="submission" date="2025-08" db="UniProtKB">
        <authorList>
            <consortium name="RefSeq"/>
        </authorList>
    </citation>
    <scope>IDENTIFICATION</scope>
</reference>
<evidence type="ECO:0000313" key="3">
    <source>
        <dbReference type="RefSeq" id="XP_024942290.1"/>
    </source>
</evidence>
<dbReference type="RefSeq" id="XP_024942290.1">
    <property type="nucleotide sequence ID" value="XM_025086522.1"/>
</dbReference>
<keyword evidence="1" id="KW-0472">Membrane</keyword>
<evidence type="ECO:0000313" key="2">
    <source>
        <dbReference type="Proteomes" id="UP000694920"/>
    </source>
</evidence>
<keyword evidence="1" id="KW-0812">Transmembrane</keyword>
<feature type="transmembrane region" description="Helical" evidence="1">
    <location>
        <begin position="61"/>
        <end position="82"/>
    </location>
</feature>
<accession>A0AAJ7W2M9</accession>
<evidence type="ECO:0000256" key="1">
    <source>
        <dbReference type="SAM" id="Phobius"/>
    </source>
</evidence>